<protein>
    <submittedName>
        <fullName evidence="2">Uncharacterized protein</fullName>
    </submittedName>
</protein>
<gene>
    <name evidence="2" type="ORF">NDU88_001035</name>
</gene>
<feature type="region of interest" description="Disordered" evidence="1">
    <location>
        <begin position="51"/>
        <end position="90"/>
    </location>
</feature>
<feature type="compositionally biased region" description="Basic residues" evidence="1">
    <location>
        <begin position="71"/>
        <end position="82"/>
    </location>
</feature>
<feature type="region of interest" description="Disordered" evidence="1">
    <location>
        <begin position="108"/>
        <end position="158"/>
    </location>
</feature>
<evidence type="ECO:0000256" key="1">
    <source>
        <dbReference type="SAM" id="MobiDB-lite"/>
    </source>
</evidence>
<sequence>MQSKRAYFLVVKRALHDEGISYTLLFPSRMKLMVDGNTHFCQDPEEAWARREKYKSGMDRSQLESAENTQRRKGRRRSRSRAQRNWLTKPTPILSEEEKLLVLHAAASLTETNVSDKEEEERSDTDHDTDARLSDSDSQARTPEDYPHVMPQSSEDII</sequence>
<organism evidence="2 3">
    <name type="scientific">Pleurodeles waltl</name>
    <name type="common">Iberian ribbed newt</name>
    <dbReference type="NCBI Taxonomy" id="8319"/>
    <lineage>
        <taxon>Eukaryota</taxon>
        <taxon>Metazoa</taxon>
        <taxon>Chordata</taxon>
        <taxon>Craniata</taxon>
        <taxon>Vertebrata</taxon>
        <taxon>Euteleostomi</taxon>
        <taxon>Amphibia</taxon>
        <taxon>Batrachia</taxon>
        <taxon>Caudata</taxon>
        <taxon>Salamandroidea</taxon>
        <taxon>Salamandridae</taxon>
        <taxon>Pleurodelinae</taxon>
        <taxon>Pleurodeles</taxon>
    </lineage>
</organism>
<feature type="compositionally biased region" description="Basic and acidic residues" evidence="1">
    <location>
        <begin position="51"/>
        <end position="62"/>
    </location>
</feature>
<feature type="compositionally biased region" description="Basic and acidic residues" evidence="1">
    <location>
        <begin position="124"/>
        <end position="135"/>
    </location>
</feature>
<dbReference type="EMBL" id="JANPWB010000003">
    <property type="protein sequence ID" value="KAJ1197173.1"/>
    <property type="molecule type" value="Genomic_DNA"/>
</dbReference>
<dbReference type="InterPro" id="IPR042566">
    <property type="entry name" value="L1_C"/>
</dbReference>
<dbReference type="Proteomes" id="UP001066276">
    <property type="component" value="Chromosome 2_1"/>
</dbReference>
<comment type="caution">
    <text evidence="2">The sequence shown here is derived from an EMBL/GenBank/DDBJ whole genome shotgun (WGS) entry which is preliminary data.</text>
</comment>
<accession>A0AAV7V7D5</accession>
<evidence type="ECO:0000313" key="2">
    <source>
        <dbReference type="EMBL" id="KAJ1197173.1"/>
    </source>
</evidence>
<reference evidence="2" key="1">
    <citation type="journal article" date="2022" name="bioRxiv">
        <title>Sequencing and chromosome-scale assembly of the giantPleurodeles waltlgenome.</title>
        <authorList>
            <person name="Brown T."/>
            <person name="Elewa A."/>
            <person name="Iarovenko S."/>
            <person name="Subramanian E."/>
            <person name="Araus A.J."/>
            <person name="Petzold A."/>
            <person name="Susuki M."/>
            <person name="Suzuki K.-i.T."/>
            <person name="Hayashi T."/>
            <person name="Toyoda A."/>
            <person name="Oliveira C."/>
            <person name="Osipova E."/>
            <person name="Leigh N.D."/>
            <person name="Simon A."/>
            <person name="Yun M.H."/>
        </authorList>
    </citation>
    <scope>NUCLEOTIDE SEQUENCE</scope>
    <source>
        <strain evidence="2">20211129_DDA</strain>
        <tissue evidence="2">Liver</tissue>
    </source>
</reference>
<name>A0AAV7V7D5_PLEWA</name>
<dbReference type="AlphaFoldDB" id="A0AAV7V7D5"/>
<dbReference type="Gene3D" id="3.30.250.20">
    <property type="entry name" value="L1 transposable element, C-terminal domain"/>
    <property type="match status" value="1"/>
</dbReference>
<keyword evidence="3" id="KW-1185">Reference proteome</keyword>
<evidence type="ECO:0000313" key="3">
    <source>
        <dbReference type="Proteomes" id="UP001066276"/>
    </source>
</evidence>
<proteinExistence type="predicted"/>